<reference evidence="1 2" key="1">
    <citation type="submission" date="2017-10" db="EMBL/GenBank/DDBJ databases">
        <title>Comparative genomics in systemic dimorphic fungi from Ajellomycetaceae.</title>
        <authorList>
            <person name="Munoz J.F."/>
            <person name="Mcewen J.G."/>
            <person name="Clay O.K."/>
            <person name="Cuomo C.A."/>
        </authorList>
    </citation>
    <scope>NUCLEOTIDE SEQUENCE [LARGE SCALE GENOMIC DNA]</scope>
    <source>
        <strain evidence="1 2">UAMH4076</strain>
    </source>
</reference>
<sequence length="104" mass="12009">MSPMLTWVTQIRYSGHGYAIWVWNALEINLAVICAIHPDAEAFARKYFPKLGVKLTSPSKSRPQLDSQEYSGIFKVHTIRQIVEHNSSTEQLNRAHEVKSYHRQ</sequence>
<dbReference type="EMBL" id="PDND01000026">
    <property type="protein sequence ID" value="PGH35161.1"/>
    <property type="molecule type" value="Genomic_DNA"/>
</dbReference>
<organism evidence="1 2">
    <name type="scientific">[Emmonsia] crescens</name>
    <dbReference type="NCBI Taxonomy" id="73230"/>
    <lineage>
        <taxon>Eukaryota</taxon>
        <taxon>Fungi</taxon>
        <taxon>Dikarya</taxon>
        <taxon>Ascomycota</taxon>
        <taxon>Pezizomycotina</taxon>
        <taxon>Eurotiomycetes</taxon>
        <taxon>Eurotiomycetidae</taxon>
        <taxon>Onygenales</taxon>
        <taxon>Ajellomycetaceae</taxon>
        <taxon>Emergomyces</taxon>
    </lineage>
</organism>
<name>A0A2B7ZP58_9EURO</name>
<dbReference type="Proteomes" id="UP000226031">
    <property type="component" value="Unassembled WGS sequence"/>
</dbReference>
<protein>
    <submittedName>
        <fullName evidence="1">Uncharacterized protein</fullName>
    </submittedName>
</protein>
<keyword evidence="2" id="KW-1185">Reference proteome</keyword>
<gene>
    <name evidence="1" type="ORF">GX50_01973</name>
</gene>
<evidence type="ECO:0000313" key="1">
    <source>
        <dbReference type="EMBL" id="PGH35161.1"/>
    </source>
</evidence>
<accession>A0A2B7ZP58</accession>
<comment type="caution">
    <text evidence="1">The sequence shown here is derived from an EMBL/GenBank/DDBJ whole genome shotgun (WGS) entry which is preliminary data.</text>
</comment>
<proteinExistence type="predicted"/>
<evidence type="ECO:0000313" key="2">
    <source>
        <dbReference type="Proteomes" id="UP000226031"/>
    </source>
</evidence>
<dbReference type="AlphaFoldDB" id="A0A2B7ZP58"/>
<dbReference type="STRING" id="73230.A0A2B7ZP58"/>